<evidence type="ECO:0000256" key="6">
    <source>
        <dbReference type="ARBA" id="ARBA00022753"/>
    </source>
</evidence>
<dbReference type="GO" id="GO:0008270">
    <property type="term" value="F:zinc ion binding"/>
    <property type="evidence" value="ECO:0007669"/>
    <property type="project" value="UniProtKB-KW"/>
</dbReference>
<keyword evidence="4" id="KW-0597">Phosphoprotein</keyword>
<evidence type="ECO:0000259" key="18">
    <source>
        <dbReference type="PROSITE" id="PS50178"/>
    </source>
</evidence>
<evidence type="ECO:0000256" key="12">
    <source>
        <dbReference type="ARBA" id="ARBA00023329"/>
    </source>
</evidence>
<dbReference type="InterPro" id="IPR047337">
    <property type="entry name" value="FYVE_FYCO1"/>
</dbReference>
<dbReference type="SUPFAM" id="SSF101576">
    <property type="entry name" value="Supernatant protein factor (SPF), C-terminal domain"/>
    <property type="match status" value="1"/>
</dbReference>
<dbReference type="InterPro" id="IPR000306">
    <property type="entry name" value="Znf_FYVE"/>
</dbReference>
<dbReference type="Pfam" id="PF01363">
    <property type="entry name" value="FYVE"/>
    <property type="match status" value="1"/>
</dbReference>
<evidence type="ECO:0000259" key="19">
    <source>
        <dbReference type="PROSITE" id="PS50826"/>
    </source>
</evidence>
<dbReference type="FunFam" id="2.60.120.680:FF:000004">
    <property type="entry name" value="FYVE and coiled-coil domain containing 1"/>
    <property type="match status" value="1"/>
</dbReference>
<dbReference type="InterPro" id="IPR013083">
    <property type="entry name" value="Znf_RING/FYVE/PHD"/>
</dbReference>
<dbReference type="InterPro" id="IPR009038">
    <property type="entry name" value="GOLD_dom"/>
</dbReference>
<evidence type="ECO:0000256" key="7">
    <source>
        <dbReference type="ARBA" id="ARBA00022771"/>
    </source>
</evidence>
<feature type="domain" description="GOLD" evidence="20">
    <location>
        <begin position="1385"/>
        <end position="1501"/>
    </location>
</feature>
<evidence type="ECO:0000313" key="21">
    <source>
        <dbReference type="Proteomes" id="UP000504630"/>
    </source>
</evidence>
<evidence type="ECO:0000256" key="4">
    <source>
        <dbReference type="ARBA" id="ARBA00022553"/>
    </source>
</evidence>
<dbReference type="SUPFAM" id="SSF140741">
    <property type="entry name" value="RUN domain-like"/>
    <property type="match status" value="1"/>
</dbReference>
<feature type="coiled-coil region" evidence="16">
    <location>
        <begin position="893"/>
        <end position="920"/>
    </location>
</feature>
<dbReference type="InterPro" id="IPR004012">
    <property type="entry name" value="Run_dom"/>
</dbReference>
<proteinExistence type="predicted"/>
<dbReference type="KEGG" id="cgob:115007020"/>
<dbReference type="InParanoid" id="A0A6J2PJI2"/>
<dbReference type="InterPro" id="IPR047336">
    <property type="entry name" value="RUN_FYCO1"/>
</dbReference>
<dbReference type="Pfam" id="PF02759">
    <property type="entry name" value="RUN"/>
    <property type="match status" value="1"/>
</dbReference>
<feature type="coiled-coil region" evidence="16">
    <location>
        <begin position="812"/>
        <end position="860"/>
    </location>
</feature>
<evidence type="ECO:0000256" key="5">
    <source>
        <dbReference type="ARBA" id="ARBA00022723"/>
    </source>
</evidence>
<keyword evidence="10 16" id="KW-0175">Coiled coil</keyword>
<feature type="region of interest" description="Disordered" evidence="17">
    <location>
        <begin position="1267"/>
        <end position="1309"/>
    </location>
</feature>
<accession>A0A6J2PJI2</accession>
<feature type="region of interest" description="Disordered" evidence="17">
    <location>
        <begin position="481"/>
        <end position="506"/>
    </location>
</feature>
<keyword evidence="6" id="KW-0967">Endosome</keyword>
<evidence type="ECO:0000256" key="9">
    <source>
        <dbReference type="ARBA" id="ARBA00022990"/>
    </source>
</evidence>
<evidence type="ECO:0000256" key="15">
    <source>
        <dbReference type="PROSITE-ProRule" id="PRU00091"/>
    </source>
</evidence>
<feature type="region of interest" description="Disordered" evidence="17">
    <location>
        <begin position="188"/>
        <end position="227"/>
    </location>
</feature>
<dbReference type="SMART" id="SM00064">
    <property type="entry name" value="FYVE"/>
    <property type="match status" value="1"/>
</dbReference>
<dbReference type="FunFam" id="3.30.40.10:FF:000341">
    <property type="entry name" value="FYVE and coiled-coil domain containing 1"/>
    <property type="match status" value="1"/>
</dbReference>
<feature type="coiled-coil region" evidence="16">
    <location>
        <begin position="963"/>
        <end position="1120"/>
    </location>
</feature>
<dbReference type="RefSeq" id="XP_029285519.1">
    <property type="nucleotide sequence ID" value="XM_029429659.1"/>
</dbReference>
<dbReference type="Proteomes" id="UP000504630">
    <property type="component" value="Chromosome 4"/>
</dbReference>
<feature type="domain" description="RUN" evidence="19">
    <location>
        <begin position="38"/>
        <end position="171"/>
    </location>
</feature>
<feature type="compositionally biased region" description="Pro residues" evidence="17">
    <location>
        <begin position="1274"/>
        <end position="1294"/>
    </location>
</feature>
<keyword evidence="8" id="KW-0862">Zinc</keyword>
<feature type="coiled-coil region" evidence="16">
    <location>
        <begin position="710"/>
        <end position="761"/>
    </location>
</feature>
<keyword evidence="9" id="KW-0007">Acetylation</keyword>
<keyword evidence="11" id="KW-0458">Lysosome</keyword>
<protein>
    <recommendedName>
        <fullName evidence="14">FYVE and coiled-coil domain-containing protein 1</fullName>
    </recommendedName>
</protein>
<keyword evidence="7 15" id="KW-0863">Zinc-finger</keyword>
<evidence type="ECO:0000256" key="14">
    <source>
        <dbReference type="ARBA" id="ARBA00073225"/>
    </source>
</evidence>
<comment type="function">
    <text evidence="13">May mediate microtubule plus end-directed vesicle transport.</text>
</comment>
<dbReference type="Gene3D" id="1.20.58.900">
    <property type="match status" value="1"/>
</dbReference>
<evidence type="ECO:0000256" key="1">
    <source>
        <dbReference type="ARBA" id="ARBA00004177"/>
    </source>
</evidence>
<reference evidence="22" key="1">
    <citation type="submission" date="2025-08" db="UniProtKB">
        <authorList>
            <consortium name="RefSeq"/>
        </authorList>
    </citation>
    <scope>IDENTIFICATION</scope>
</reference>
<evidence type="ECO:0000256" key="8">
    <source>
        <dbReference type="ARBA" id="ARBA00022833"/>
    </source>
</evidence>
<evidence type="ECO:0000256" key="11">
    <source>
        <dbReference type="ARBA" id="ARBA00023228"/>
    </source>
</evidence>
<dbReference type="Gene3D" id="2.60.120.680">
    <property type="entry name" value="GOLD domain"/>
    <property type="match status" value="1"/>
</dbReference>
<evidence type="ECO:0000256" key="10">
    <source>
        <dbReference type="ARBA" id="ARBA00023054"/>
    </source>
</evidence>
<evidence type="ECO:0000256" key="17">
    <source>
        <dbReference type="SAM" id="MobiDB-lite"/>
    </source>
</evidence>
<dbReference type="PANTHER" id="PTHR46753:SF2">
    <property type="entry name" value="FYVE AND COILED-COIL DOMAIN-CONTAINING PROTEIN 1"/>
    <property type="match status" value="1"/>
</dbReference>
<feature type="domain" description="FYVE-type" evidence="18">
    <location>
        <begin position="1200"/>
        <end position="1258"/>
    </location>
</feature>
<dbReference type="GeneID" id="115007020"/>
<gene>
    <name evidence="22" type="primary">LOC115007020</name>
</gene>
<dbReference type="GO" id="GO:0005764">
    <property type="term" value="C:lysosome"/>
    <property type="evidence" value="ECO:0007669"/>
    <property type="project" value="UniProtKB-SubCell"/>
</dbReference>
<evidence type="ECO:0000256" key="16">
    <source>
        <dbReference type="SAM" id="Coils"/>
    </source>
</evidence>
<feature type="coiled-coil region" evidence="16">
    <location>
        <begin position="1146"/>
        <end position="1173"/>
    </location>
</feature>
<dbReference type="GO" id="GO:0005776">
    <property type="term" value="C:autophagosome"/>
    <property type="evidence" value="ECO:0007669"/>
    <property type="project" value="UniProtKB-SubCell"/>
</dbReference>
<dbReference type="InterPro" id="IPR036598">
    <property type="entry name" value="GOLD_dom_sf"/>
</dbReference>
<name>A0A6J2PJI2_COTGO</name>
<feature type="coiled-coil region" evidence="16">
    <location>
        <begin position="625"/>
        <end position="656"/>
    </location>
</feature>
<dbReference type="Gene3D" id="3.30.40.10">
    <property type="entry name" value="Zinc/RING finger domain, C3HC4 (zinc finger)"/>
    <property type="match status" value="1"/>
</dbReference>
<organism evidence="21 22">
    <name type="scientific">Cottoperca gobio</name>
    <name type="common">Frogmouth</name>
    <name type="synonym">Aphritis gobio</name>
    <dbReference type="NCBI Taxonomy" id="56716"/>
    <lineage>
        <taxon>Eukaryota</taxon>
        <taxon>Metazoa</taxon>
        <taxon>Chordata</taxon>
        <taxon>Craniata</taxon>
        <taxon>Vertebrata</taxon>
        <taxon>Euteleostomi</taxon>
        <taxon>Actinopterygii</taxon>
        <taxon>Neopterygii</taxon>
        <taxon>Teleostei</taxon>
        <taxon>Neoteleostei</taxon>
        <taxon>Acanthomorphata</taxon>
        <taxon>Eupercaria</taxon>
        <taxon>Perciformes</taxon>
        <taxon>Notothenioidei</taxon>
        <taxon>Bovichtidae</taxon>
        <taxon>Cottoperca</taxon>
    </lineage>
</organism>
<dbReference type="SUPFAM" id="SSF57903">
    <property type="entry name" value="FYVE/PHD zinc finger"/>
    <property type="match status" value="1"/>
</dbReference>
<dbReference type="InterPro" id="IPR037213">
    <property type="entry name" value="Run_dom_sf"/>
</dbReference>
<feature type="coiled-coil region" evidence="16">
    <location>
        <begin position="246"/>
        <end position="273"/>
    </location>
</feature>
<keyword evidence="21" id="KW-1185">Reference proteome</keyword>
<sequence length="1513" mass="171451">MAAGATVGESQLQRIIRDLHEAVAELAKEYMESGEPITDDSINLHKFSYKLEYLLQFDQKEKTTFLGTKKDFWEYFTECLAKIKGANDGIRFVKSIPELKTSLGKGRAFIRYSLVHQRLADTLQQCLMNQRVTSDWYYVRSPFLKPHLSVDIINHLYELNEVQFDVASRGHDLDASWPTFARRTLGSANSPGHMWKPPSRSSSINSLASTYSQQPHEFPSSPDYGQSLLNDLNESLPAFTEDAGTAEDLRLELDQSELKQRELLDKVRQLGEEAAELRGVVVQLQGQLDVSLAAQEEQQGLQGDFKALQGREEALSRDVEALRTGRKAREAEQQLLQERLATAEGKNIELMAKLDGVLNEKGQQATSYFDSAQKIHELLDRLKDAERGKMDAVAEVDEKKRQAERLEDELKVKEAAAKHGEAKLGALVTSASEEKAKLEEKVEEQRSALDKLQGALTVREKETSNLQRQLQDFQRSLEEKEKEVEEVQRKANQDKDEMQRNAGGLKESLEAKVTALKEQLKMKEAELTSSCKTLQQLEAKNQSLTTGRDKLTTNLVELEGNVREQATKMEDYKMQCGNLMELNKKLLTTVKRSEELKKEMAGNRTVLETELAALRASEKQLRGQLDDTKMTVDDKEKHLREENRKLDESLQRATMATKLSEATSKRLDQENQCLRDEQDTVKAALSRMQTDLKSVHGKIGELEKNLGVSRRNETSLQEQLQAKKAQLESKEKSLVELQSSFKSLEAREKDLEVAKADAEATCARQTEMIERVTSENQVMEKSQLEKSTVQAKENKEVTGKLEDQLEVCMADVSRLQAEILDLRVRVQRSEEEKLKSQAQLEVTEAQRDELRTLTEHLKAQTEALNQRHVTELMEFKKKEGALIEQRDREVAAHAELSISAAALREELSTLKADNGKLSTENSETREGLHRANTEMAELGMTICKLGAEKEEAREHWAGDAARIEEMEKDVERLEESMAELQLENAKLREELIENKTLPQNIMELQEQLDKAKNQMRSVKVSSREEVEAAKFHMSSESMSHQVQMKSVNEQLDKVKTQLQEELKNVSSFQAKVSELEAMNEKYLQLAGEKDAHITKTETTIRESESETQQLRDAVTSAEEAHSAVQSVCEELKQKLDTTEADKQSECMKMTAEIDDLNATKRNLEERLIELIRDKDALWQKSDALEFEQRLRAEERWWLVDKEATQCLGCQGQFTWWLRRHHCRLCGRIFCYYCSNNYVMTQHSGKKERCCRDCYTQHSAVVERFTEAELSPSDTQPPPTGAGPQPPPEPAPYKPTPRVTVSDPNNRSDDGVFDIITEEEVNGVYDSDTVSQTTACSLEGEQDRRPPGALDIGTGDVTPDDPEDHVPTVQDSEINLLKSGEVTMAVPLSIDDISQFGDGSRELFVKSSCYSVITVAVGDCGPTISWMFSSEPKSISFSVVYRESADAHVEQSKVLIPLTRCSSHKETIQGQLKVRNPGFYTLIFDNSFSRFISKKVFYHLTMERPIIYDGSDFP</sequence>
<dbReference type="PROSITE" id="PS50826">
    <property type="entry name" value="RUN"/>
    <property type="match status" value="1"/>
</dbReference>
<dbReference type="PANTHER" id="PTHR46753">
    <property type="entry name" value="FYVE AND COILED-COIL DOMAIN-CONTAINING PROTEIN 1"/>
    <property type="match status" value="1"/>
</dbReference>
<keyword evidence="5" id="KW-0479">Metal-binding</keyword>
<dbReference type="OrthoDB" id="660555at2759"/>
<evidence type="ECO:0000256" key="13">
    <source>
        <dbReference type="ARBA" id="ARBA00055152"/>
    </source>
</evidence>
<dbReference type="InterPro" id="IPR011011">
    <property type="entry name" value="Znf_FYVE_PHD"/>
</dbReference>
<evidence type="ECO:0000313" key="22">
    <source>
        <dbReference type="RefSeq" id="XP_029285519.1"/>
    </source>
</evidence>
<evidence type="ECO:0000256" key="2">
    <source>
        <dbReference type="ARBA" id="ARBA00004371"/>
    </source>
</evidence>
<evidence type="ECO:0000259" key="20">
    <source>
        <dbReference type="PROSITE" id="PS50866"/>
    </source>
</evidence>
<evidence type="ECO:0000256" key="3">
    <source>
        <dbReference type="ARBA" id="ARBA00004419"/>
    </source>
</evidence>
<dbReference type="CDD" id="cd17698">
    <property type="entry name" value="RUN_FYCO1"/>
    <property type="match status" value="1"/>
</dbReference>
<dbReference type="GO" id="GO:0005770">
    <property type="term" value="C:late endosome"/>
    <property type="evidence" value="ECO:0007669"/>
    <property type="project" value="TreeGrafter"/>
</dbReference>
<dbReference type="PROSITE" id="PS50866">
    <property type="entry name" value="GOLD"/>
    <property type="match status" value="1"/>
</dbReference>
<feature type="compositionally biased region" description="Basic and acidic residues" evidence="17">
    <location>
        <begin position="481"/>
        <end position="499"/>
    </location>
</feature>
<dbReference type="PROSITE" id="PS50178">
    <property type="entry name" value="ZF_FYVE"/>
    <property type="match status" value="1"/>
</dbReference>
<feature type="compositionally biased region" description="Polar residues" evidence="17">
    <location>
        <begin position="199"/>
        <end position="215"/>
    </location>
</feature>
<keyword evidence="12" id="KW-0968">Cytoplasmic vesicle</keyword>
<dbReference type="GO" id="GO:0072383">
    <property type="term" value="P:plus-end-directed vesicle transport along microtubule"/>
    <property type="evidence" value="ECO:0007669"/>
    <property type="project" value="TreeGrafter"/>
</dbReference>
<dbReference type="GO" id="GO:1901098">
    <property type="term" value="P:positive regulation of autophagosome maturation"/>
    <property type="evidence" value="ECO:0007669"/>
    <property type="project" value="TreeGrafter"/>
</dbReference>
<dbReference type="FunFam" id="1.20.58.900:FF:000010">
    <property type="entry name" value="FYVE and coiled-coil domain containing 1"/>
    <property type="match status" value="1"/>
</dbReference>
<comment type="subcellular location">
    <subcellularLocation>
        <location evidence="3">Cytoplasmic vesicle</location>
        <location evidence="3">Autophagosome</location>
    </subcellularLocation>
    <subcellularLocation>
        <location evidence="1">Endosome</location>
    </subcellularLocation>
    <subcellularLocation>
        <location evidence="2">Lysosome</location>
    </subcellularLocation>
</comment>
<dbReference type="CDD" id="cd15726">
    <property type="entry name" value="FYVE_FYCO1"/>
    <property type="match status" value="1"/>
</dbReference>
<dbReference type="InterPro" id="IPR017455">
    <property type="entry name" value="Znf_FYVE-rel"/>
</dbReference>